<name>A0A5B7FG67_PORTR</name>
<dbReference type="Proteomes" id="UP000324222">
    <property type="component" value="Unassembled WGS sequence"/>
</dbReference>
<keyword evidence="2" id="KW-1185">Reference proteome</keyword>
<evidence type="ECO:0000313" key="2">
    <source>
        <dbReference type="Proteomes" id="UP000324222"/>
    </source>
</evidence>
<dbReference type="AlphaFoldDB" id="A0A5B7FG67"/>
<accession>A0A5B7FG67</accession>
<comment type="caution">
    <text evidence="1">The sequence shown here is derived from an EMBL/GenBank/DDBJ whole genome shotgun (WGS) entry which is preliminary data.</text>
</comment>
<reference evidence="1 2" key="1">
    <citation type="submission" date="2019-05" db="EMBL/GenBank/DDBJ databases">
        <title>Another draft genome of Portunus trituberculatus and its Hox gene families provides insights of decapod evolution.</title>
        <authorList>
            <person name="Jeong J.-H."/>
            <person name="Song I."/>
            <person name="Kim S."/>
            <person name="Choi T."/>
            <person name="Kim D."/>
            <person name="Ryu S."/>
            <person name="Kim W."/>
        </authorList>
    </citation>
    <scope>NUCLEOTIDE SEQUENCE [LARGE SCALE GENOMIC DNA]</scope>
    <source>
        <tissue evidence="1">Muscle</tissue>
    </source>
</reference>
<organism evidence="1 2">
    <name type="scientific">Portunus trituberculatus</name>
    <name type="common">Swimming crab</name>
    <name type="synonym">Neptunus trituberculatus</name>
    <dbReference type="NCBI Taxonomy" id="210409"/>
    <lineage>
        <taxon>Eukaryota</taxon>
        <taxon>Metazoa</taxon>
        <taxon>Ecdysozoa</taxon>
        <taxon>Arthropoda</taxon>
        <taxon>Crustacea</taxon>
        <taxon>Multicrustacea</taxon>
        <taxon>Malacostraca</taxon>
        <taxon>Eumalacostraca</taxon>
        <taxon>Eucarida</taxon>
        <taxon>Decapoda</taxon>
        <taxon>Pleocyemata</taxon>
        <taxon>Brachyura</taxon>
        <taxon>Eubrachyura</taxon>
        <taxon>Portunoidea</taxon>
        <taxon>Portunidae</taxon>
        <taxon>Portuninae</taxon>
        <taxon>Portunus</taxon>
    </lineage>
</organism>
<protein>
    <submittedName>
        <fullName evidence="1">Uncharacterized protein</fullName>
    </submittedName>
</protein>
<sequence>MQTVFTVLPIYHDFDVRLHVFSFVPALHLGLAASRCRVRLRCSSRNTNNLAAPTAWHDLEMVVFVPARLSCHSGLAAPRCCSRVQHASRHTLLIAATSITKNEKGRLVLQEVARRYLDSGRVNFLQGPIRADKHPRPSLTHSRPTLATLADVLLPRGHAMEGNKNTNIVMDVPECHLQDAKQVLVG</sequence>
<dbReference type="EMBL" id="VSRR010005839">
    <property type="protein sequence ID" value="MPC43454.1"/>
    <property type="molecule type" value="Genomic_DNA"/>
</dbReference>
<evidence type="ECO:0000313" key="1">
    <source>
        <dbReference type="EMBL" id="MPC43454.1"/>
    </source>
</evidence>
<proteinExistence type="predicted"/>
<gene>
    <name evidence="1" type="ORF">E2C01_037101</name>
</gene>